<dbReference type="EMBL" id="LMTZ01000135">
    <property type="protein sequence ID" value="KST63654.1"/>
    <property type="molecule type" value="Genomic_DNA"/>
</dbReference>
<evidence type="ECO:0000313" key="4">
    <source>
        <dbReference type="Proteomes" id="UP000053372"/>
    </source>
</evidence>
<dbReference type="Proteomes" id="UP000053372">
    <property type="component" value="Unassembled WGS sequence"/>
</dbReference>
<proteinExistence type="predicted"/>
<organism evidence="3 4">
    <name type="scientific">Mastigocoleus testarum BC008</name>
    <dbReference type="NCBI Taxonomy" id="371196"/>
    <lineage>
        <taxon>Bacteria</taxon>
        <taxon>Bacillati</taxon>
        <taxon>Cyanobacteriota</taxon>
        <taxon>Cyanophyceae</taxon>
        <taxon>Nostocales</taxon>
        <taxon>Hapalosiphonaceae</taxon>
        <taxon>Mastigocoleus</taxon>
    </lineage>
</organism>
<keyword evidence="4" id="KW-1185">Reference proteome</keyword>
<dbReference type="GO" id="GO:0009103">
    <property type="term" value="P:lipopolysaccharide biosynthetic process"/>
    <property type="evidence" value="ECO:0007669"/>
    <property type="project" value="TreeGrafter"/>
</dbReference>
<dbReference type="InterPro" id="IPR001296">
    <property type="entry name" value="Glyco_trans_1"/>
</dbReference>
<feature type="domain" description="Glycosyl transferase family 1" evidence="2">
    <location>
        <begin position="162"/>
        <end position="322"/>
    </location>
</feature>
<accession>A0A0V7ZHD9</accession>
<gene>
    <name evidence="3" type="ORF">BC008_14430</name>
</gene>
<dbReference type="AlphaFoldDB" id="A0A0V7ZHD9"/>
<dbReference type="GO" id="GO:0016757">
    <property type="term" value="F:glycosyltransferase activity"/>
    <property type="evidence" value="ECO:0007669"/>
    <property type="project" value="InterPro"/>
</dbReference>
<dbReference type="PANTHER" id="PTHR46401">
    <property type="entry name" value="GLYCOSYLTRANSFERASE WBBK-RELATED"/>
    <property type="match status" value="1"/>
</dbReference>
<evidence type="ECO:0000313" key="3">
    <source>
        <dbReference type="EMBL" id="KST63654.1"/>
    </source>
</evidence>
<dbReference type="SUPFAM" id="SSF53756">
    <property type="entry name" value="UDP-Glycosyltransferase/glycogen phosphorylase"/>
    <property type="match status" value="1"/>
</dbReference>
<keyword evidence="1" id="KW-0808">Transferase</keyword>
<dbReference type="CDD" id="cd03801">
    <property type="entry name" value="GT4_PimA-like"/>
    <property type="match status" value="1"/>
</dbReference>
<dbReference type="Gene3D" id="3.40.50.2000">
    <property type="entry name" value="Glycogen Phosphorylase B"/>
    <property type="match status" value="2"/>
</dbReference>
<name>A0A0V7ZHD9_9CYAN</name>
<evidence type="ECO:0000259" key="2">
    <source>
        <dbReference type="Pfam" id="PF00534"/>
    </source>
</evidence>
<sequence length="350" mass="40371">MNCLKSQNIQLEGGEYNYGSIFFLPKILRQGKPDIFHIHDIHFFLQGKKNQRKLIHERDILRRPLKFLIFTIQLLILKLFNVKVIWTVHEWNDKYDNGRQEISGIWAIILGRLFDRIITHSYFTKQQITTAMSLSRQKKVCVIYHGNYIGAYENTISNSKARDLLGIEHDKLVFLLFGNIYRNKGFLEAIDNFQKISNHNTCLLIAGRLGELEIGEIIHQKIKASPNIIFTPAKIADKDIQVYMNTCDCVILPYKVFTTSGVAILAMSFAKACIAPNLGFFTEVLDDSGGFLFDPKSKEALLDAMKKAVDQKNILIQMGKYNLNKAKKWDWDLIGKQTVNVYQQSLMRKF</sequence>
<evidence type="ECO:0000256" key="1">
    <source>
        <dbReference type="ARBA" id="ARBA00022679"/>
    </source>
</evidence>
<dbReference type="Pfam" id="PF00534">
    <property type="entry name" value="Glycos_transf_1"/>
    <property type="match status" value="1"/>
</dbReference>
<protein>
    <recommendedName>
        <fullName evidence="2">Glycosyl transferase family 1 domain-containing protein</fullName>
    </recommendedName>
</protein>
<reference evidence="3 4" key="1">
    <citation type="journal article" date="2015" name="Genome Announc.">
        <title>Draft Genome of the Euendolithic (true boring) Cyanobacterium Mastigocoleus testarum strain BC008.</title>
        <authorList>
            <person name="Guida B.S."/>
            <person name="Garcia-Pichel F."/>
        </authorList>
    </citation>
    <scope>NUCLEOTIDE SEQUENCE [LARGE SCALE GENOMIC DNA]</scope>
    <source>
        <strain evidence="3 4">BC008</strain>
    </source>
</reference>
<dbReference type="PANTHER" id="PTHR46401:SF2">
    <property type="entry name" value="GLYCOSYLTRANSFERASE WBBK-RELATED"/>
    <property type="match status" value="1"/>
</dbReference>
<comment type="caution">
    <text evidence="3">The sequence shown here is derived from an EMBL/GenBank/DDBJ whole genome shotgun (WGS) entry which is preliminary data.</text>
</comment>